<evidence type="ECO:0000256" key="2">
    <source>
        <dbReference type="PROSITE-ProRule" id="PRU00285"/>
    </source>
</evidence>
<evidence type="ECO:0000313" key="6">
    <source>
        <dbReference type="Proteomes" id="UP000325395"/>
    </source>
</evidence>
<name>A0ABQ6WBQ0_9EURO</name>
<dbReference type="Pfam" id="PF00011">
    <property type="entry name" value="HSP20"/>
    <property type="match status" value="1"/>
</dbReference>
<accession>A0ABQ6WBQ0</accession>
<comment type="similarity">
    <text evidence="2 3">Belongs to the small heat shock protein (HSP20) family.</text>
</comment>
<dbReference type="InterPro" id="IPR002068">
    <property type="entry name" value="A-crystallin/Hsp20_dom"/>
</dbReference>
<dbReference type="PANTHER" id="PTHR11527">
    <property type="entry name" value="HEAT-SHOCK PROTEIN 20 FAMILY MEMBER"/>
    <property type="match status" value="1"/>
</dbReference>
<evidence type="ECO:0000313" key="5">
    <source>
        <dbReference type="EMBL" id="KAE8414564.1"/>
    </source>
</evidence>
<proteinExistence type="inferred from homology"/>
<evidence type="ECO:0000256" key="1">
    <source>
        <dbReference type="ARBA" id="ARBA00023016"/>
    </source>
</evidence>
<dbReference type="SUPFAM" id="SSF49764">
    <property type="entry name" value="HSP20-like chaperones"/>
    <property type="match status" value="1"/>
</dbReference>
<sequence>MSLTPFFHRSPSSLGRMPDDYDNFLSNKGLEGYELEGELPGVKQKYIEIKYLDPNIMQIKGHTEHSSEEKDGSWWVSERSMGDFRRSFCFPSPVDRDATHAHLRDGILTVTVPKTMKHEETKKITVEE</sequence>
<organism evidence="5 6">
    <name type="scientific">Aspergillus pseudocaelatus</name>
    <dbReference type="NCBI Taxonomy" id="1825620"/>
    <lineage>
        <taxon>Eukaryota</taxon>
        <taxon>Fungi</taxon>
        <taxon>Dikarya</taxon>
        <taxon>Ascomycota</taxon>
        <taxon>Pezizomycotina</taxon>
        <taxon>Eurotiomycetes</taxon>
        <taxon>Eurotiomycetidae</taxon>
        <taxon>Eurotiales</taxon>
        <taxon>Aspergillaceae</taxon>
        <taxon>Aspergillus</taxon>
        <taxon>Aspergillus subgen. Circumdati</taxon>
    </lineage>
</organism>
<keyword evidence="1" id="KW-0346">Stress response</keyword>
<feature type="domain" description="SHSP" evidence="4">
    <location>
        <begin position="15"/>
        <end position="128"/>
    </location>
</feature>
<dbReference type="Proteomes" id="UP000325395">
    <property type="component" value="Unassembled WGS sequence"/>
</dbReference>
<dbReference type="PROSITE" id="PS01031">
    <property type="entry name" value="SHSP"/>
    <property type="match status" value="1"/>
</dbReference>
<dbReference type="CDD" id="cd06464">
    <property type="entry name" value="ACD_sHsps-like"/>
    <property type="match status" value="1"/>
</dbReference>
<dbReference type="InterPro" id="IPR008978">
    <property type="entry name" value="HSP20-like_chaperone"/>
</dbReference>
<dbReference type="InterPro" id="IPR031107">
    <property type="entry name" value="Small_HSP"/>
</dbReference>
<reference evidence="5 6" key="1">
    <citation type="submission" date="2019-04" db="EMBL/GenBank/DDBJ databases">
        <authorList>
            <consortium name="DOE Joint Genome Institute"/>
            <person name="Mondo S."/>
            <person name="Kjaerbolling I."/>
            <person name="Vesth T."/>
            <person name="Frisvad J.C."/>
            <person name="Nybo J.L."/>
            <person name="Theobald S."/>
            <person name="Kildgaard S."/>
            <person name="Isbrandt T."/>
            <person name="Kuo A."/>
            <person name="Sato A."/>
            <person name="Lyhne E.K."/>
            <person name="Kogle M.E."/>
            <person name="Wiebenga A."/>
            <person name="Kun R.S."/>
            <person name="Lubbers R.J."/>
            <person name="Makela M.R."/>
            <person name="Barry K."/>
            <person name="Chovatia M."/>
            <person name="Clum A."/>
            <person name="Daum C."/>
            <person name="Haridas S."/>
            <person name="He G."/>
            <person name="LaButti K."/>
            <person name="Lipzen A."/>
            <person name="Riley R."/>
            <person name="Salamov A."/>
            <person name="Simmons B.A."/>
            <person name="Magnuson J.K."/>
            <person name="Henrissat B."/>
            <person name="Mortensen U.H."/>
            <person name="Larsen T.O."/>
            <person name="Devries R.P."/>
            <person name="Grigoriev I.V."/>
            <person name="Machida M."/>
            <person name="Baker S.E."/>
            <person name="Andersen M.R."/>
            <person name="Cantor M.N."/>
            <person name="Hua S.X."/>
        </authorList>
    </citation>
    <scope>NUCLEOTIDE SEQUENCE [LARGE SCALE GENOMIC DNA]</scope>
    <source>
        <strain evidence="5 6">CBS 117616</strain>
    </source>
</reference>
<keyword evidence="6" id="KW-1185">Reference proteome</keyword>
<dbReference type="EMBL" id="ML735783">
    <property type="protein sequence ID" value="KAE8414564.1"/>
    <property type="molecule type" value="Genomic_DNA"/>
</dbReference>
<evidence type="ECO:0000259" key="4">
    <source>
        <dbReference type="PROSITE" id="PS01031"/>
    </source>
</evidence>
<dbReference type="Gene3D" id="2.60.40.790">
    <property type="match status" value="1"/>
</dbReference>
<evidence type="ECO:0000256" key="3">
    <source>
        <dbReference type="RuleBase" id="RU003616"/>
    </source>
</evidence>
<protein>
    <submittedName>
        <fullName evidence="5">HSP20-like chaperone</fullName>
    </submittedName>
</protein>
<gene>
    <name evidence="5" type="ORF">BDV36DRAFT_298905</name>
</gene>